<reference evidence="4" key="2">
    <citation type="submission" date="2023-03" db="EMBL/GenBank/DDBJ databases">
        <authorList>
            <person name="Inwood S.N."/>
            <person name="Skelly J.G."/>
            <person name="Guhlin J."/>
            <person name="Harrop T.W.R."/>
            <person name="Goldson S.G."/>
            <person name="Dearden P.K."/>
        </authorList>
    </citation>
    <scope>NUCLEOTIDE SEQUENCE</scope>
    <source>
        <strain evidence="4">Irish</strain>
        <tissue evidence="4">Whole body</tissue>
    </source>
</reference>
<evidence type="ECO:0000259" key="3">
    <source>
        <dbReference type="PROSITE" id="PS50879"/>
    </source>
</evidence>
<protein>
    <recommendedName>
        <fullName evidence="6">Reverse transcriptase</fullName>
    </recommendedName>
</protein>
<evidence type="ECO:0000313" key="5">
    <source>
        <dbReference type="Proteomes" id="UP001168990"/>
    </source>
</evidence>
<keyword evidence="5" id="KW-1185">Reference proteome</keyword>
<reference evidence="4" key="1">
    <citation type="journal article" date="2023" name="bioRxiv">
        <title>Scaffold-level genome assemblies of two parasitoid biocontrol wasps reveal the parthenogenesis mechanism and an associated novel virus.</title>
        <authorList>
            <person name="Inwood S."/>
            <person name="Skelly J."/>
            <person name="Guhlin J."/>
            <person name="Harrop T."/>
            <person name="Goldson S."/>
            <person name="Dearden P."/>
        </authorList>
    </citation>
    <scope>NUCLEOTIDE SEQUENCE</scope>
    <source>
        <strain evidence="4">Irish</strain>
        <tissue evidence="4">Whole body</tissue>
    </source>
</reference>
<dbReference type="AlphaFoldDB" id="A0AA39F1J8"/>
<dbReference type="GO" id="GO:0004523">
    <property type="term" value="F:RNA-DNA hybrid ribonuclease activity"/>
    <property type="evidence" value="ECO:0007669"/>
    <property type="project" value="InterPro"/>
</dbReference>
<dbReference type="InterPro" id="IPR036397">
    <property type="entry name" value="RNaseH_sf"/>
</dbReference>
<evidence type="ECO:0000256" key="1">
    <source>
        <dbReference type="SAM" id="MobiDB-lite"/>
    </source>
</evidence>
<dbReference type="Proteomes" id="UP001168990">
    <property type="component" value="Unassembled WGS sequence"/>
</dbReference>
<feature type="region of interest" description="Disordered" evidence="1">
    <location>
        <begin position="296"/>
        <end position="320"/>
    </location>
</feature>
<dbReference type="InterPro" id="IPR012337">
    <property type="entry name" value="RNaseH-like_sf"/>
</dbReference>
<accession>A0AA39F1J8</accession>
<dbReference type="EMBL" id="JAQQBS010001423">
    <property type="protein sequence ID" value="KAK0160438.1"/>
    <property type="molecule type" value="Genomic_DNA"/>
</dbReference>
<dbReference type="Gene3D" id="3.30.420.10">
    <property type="entry name" value="Ribonuclease H-like superfamily/Ribonuclease H"/>
    <property type="match status" value="1"/>
</dbReference>
<dbReference type="InterPro" id="IPR043502">
    <property type="entry name" value="DNA/RNA_pol_sf"/>
</dbReference>
<feature type="domain" description="Reverse transcriptase" evidence="2">
    <location>
        <begin position="493"/>
        <end position="759"/>
    </location>
</feature>
<dbReference type="CDD" id="cd09276">
    <property type="entry name" value="Rnase_HI_RT_non_LTR"/>
    <property type="match status" value="1"/>
</dbReference>
<dbReference type="PANTHER" id="PTHR36688:SF2">
    <property type="entry name" value="ENDONUCLEASE_EXONUCLEASE_PHOSPHATASE DOMAIN-CONTAINING PROTEIN"/>
    <property type="match status" value="1"/>
</dbReference>
<gene>
    <name evidence="4" type="ORF">PV328_007848</name>
</gene>
<dbReference type="InterPro" id="IPR002156">
    <property type="entry name" value="RNaseH_domain"/>
</dbReference>
<dbReference type="SUPFAM" id="SSF56219">
    <property type="entry name" value="DNase I-like"/>
    <property type="match status" value="1"/>
</dbReference>
<evidence type="ECO:0000259" key="2">
    <source>
        <dbReference type="PROSITE" id="PS50878"/>
    </source>
</evidence>
<dbReference type="InterPro" id="IPR005135">
    <property type="entry name" value="Endo/exonuclease/phosphatase"/>
</dbReference>
<dbReference type="Gene3D" id="3.60.10.10">
    <property type="entry name" value="Endonuclease/exonuclease/phosphatase"/>
    <property type="match status" value="1"/>
</dbReference>
<proteinExistence type="predicted"/>
<feature type="compositionally biased region" description="Basic and acidic residues" evidence="1">
    <location>
        <begin position="297"/>
        <end position="309"/>
    </location>
</feature>
<dbReference type="InterPro" id="IPR036691">
    <property type="entry name" value="Endo/exonu/phosph_ase_sf"/>
</dbReference>
<dbReference type="Pfam" id="PF00075">
    <property type="entry name" value="RNase_H"/>
    <property type="match status" value="1"/>
</dbReference>
<dbReference type="Pfam" id="PF14529">
    <property type="entry name" value="Exo_endo_phos_2"/>
    <property type="match status" value="1"/>
</dbReference>
<sequence length="1272" mass="150350">MELKTNNIKIVLWNCRGIQNKKNEISNKILEYDIIILTETKYSRESIYFTDCNTIIKKSKGNSGGIIIIVKNYIEFETINGWNNIGEDFDITGIRITNTKDKINIVGVYRRPQKNTSKRQWQNIMSFEDRKAETIVMGDFNAHNMMWNCQTTDRNGEYLHEIMDQNGYICSNQETQSRIGYIGQRSSNIDLIFSTTNLIDKIDIKQNEDSWGSDHIPIEITIGEKIEYYRKKTNKITTKKTVWKNYPRAVEKIYEERKSKEGEQSERETDLESRYQKFTETIKQAIMVISGNKKKKEILQNREKGDRSQEQGTTRQHPKKWWDHECEEAIDQRKKAFKKFKESKTLHNLTEFKKKSAMATKVINRKKRENFNEFCQSINRFTNLSYVWNTMKVFKNIRQKISWNSWKNKNREEEIIKEIDKLAPPYVASAIKKERQITTEIETMEKEFKIEELIRALKMIKKNSSPGKDGIEYTMLKELPIIMKEELLEIINEVWKTDTYPTEWRKYQVIFIDKPGKEKVRPIALSSCVGKIMERMVNERLVWWAEKFNKLAKDQNGFRRGRSCMENLTIITTNIKTGLLQNKYTLATFLDITSAYDNVNYETLMDKLETLECPINIRRYINKWMYYRETEFIINNKESTHRIVRKGLPQGAVLSPILYALYTSEITKNLNENIKSIQFADDIAIYITSRNRKENREKIEEAVNIIGERVRAIGLELEPKKTVLVEFNKQGICDRAMKIEVKNTTVTNEKDAKFLGVWLDNKLNFHKQVNTIKSKVNKANAIMTYLNKKTRGMEVNTALMLYKSIVRSVTEYGNFIYFPEERTERMKIERTQYLGLRTALGYRNSTPTNVIIAESKVRLLRDRAQLLARNFALKNLVYGEEYITESIEELTRAENYERYRQPNKNKSIIVEAWERIKWTRPKVGERKKFEIFEHDYEVITDKLEIDVHTGMYRQKQNSSDSTLIKRIQEVHKIEDEATLIFTDGSKRKGAKSTGASVVIDNQETAYNISMPNQCSIFTAEAFAIKAALELMQQEADIRNRDIVILTDSLSVCQALENNVISVYHNRYILEIRKLYHRLKKEKDKRIIILWIPAHKGIQGNEIADKLAKEATEEEENQVIEVPISDYKKTFKAETWIMTQNTIVQESRIKGKEYFRNYYDGKKKKPWFQKIDRERYFVTMINRIRANHFNLNESLVRKGYVDSARCECGCENESLEHVIWTCNLYEEERIKLDWDLRSRGHTREIDIRNIIKKEKWNIFTYFYKFIKRIGKII</sequence>
<dbReference type="CDD" id="cd01650">
    <property type="entry name" value="RT_nLTR_like"/>
    <property type="match status" value="1"/>
</dbReference>
<dbReference type="SUPFAM" id="SSF53098">
    <property type="entry name" value="Ribonuclease H-like"/>
    <property type="match status" value="1"/>
</dbReference>
<dbReference type="PROSITE" id="PS50879">
    <property type="entry name" value="RNASE_H_1"/>
    <property type="match status" value="1"/>
</dbReference>
<evidence type="ECO:0000313" key="4">
    <source>
        <dbReference type="EMBL" id="KAK0160438.1"/>
    </source>
</evidence>
<evidence type="ECO:0008006" key="6">
    <source>
        <dbReference type="Google" id="ProtNLM"/>
    </source>
</evidence>
<feature type="domain" description="RNase H type-1" evidence="3">
    <location>
        <begin position="974"/>
        <end position="1112"/>
    </location>
</feature>
<dbReference type="SUPFAM" id="SSF56672">
    <property type="entry name" value="DNA/RNA polymerases"/>
    <property type="match status" value="1"/>
</dbReference>
<dbReference type="InterPro" id="IPR052560">
    <property type="entry name" value="RdDP_mobile_element"/>
</dbReference>
<name>A0AA39F1J8_9HYME</name>
<organism evidence="4 5">
    <name type="scientific">Microctonus aethiopoides</name>
    <dbReference type="NCBI Taxonomy" id="144406"/>
    <lineage>
        <taxon>Eukaryota</taxon>
        <taxon>Metazoa</taxon>
        <taxon>Ecdysozoa</taxon>
        <taxon>Arthropoda</taxon>
        <taxon>Hexapoda</taxon>
        <taxon>Insecta</taxon>
        <taxon>Pterygota</taxon>
        <taxon>Neoptera</taxon>
        <taxon>Endopterygota</taxon>
        <taxon>Hymenoptera</taxon>
        <taxon>Apocrita</taxon>
        <taxon>Ichneumonoidea</taxon>
        <taxon>Braconidae</taxon>
        <taxon>Euphorinae</taxon>
        <taxon>Microctonus</taxon>
    </lineage>
</organism>
<dbReference type="GO" id="GO:0071897">
    <property type="term" value="P:DNA biosynthetic process"/>
    <property type="evidence" value="ECO:0007669"/>
    <property type="project" value="UniProtKB-ARBA"/>
</dbReference>
<dbReference type="PROSITE" id="PS50878">
    <property type="entry name" value="RT_POL"/>
    <property type="match status" value="1"/>
</dbReference>
<dbReference type="GO" id="GO:0042575">
    <property type="term" value="C:DNA polymerase complex"/>
    <property type="evidence" value="ECO:0007669"/>
    <property type="project" value="UniProtKB-ARBA"/>
</dbReference>
<dbReference type="PANTHER" id="PTHR36688">
    <property type="entry name" value="ENDO/EXONUCLEASE/PHOSPHATASE DOMAIN-CONTAINING PROTEIN"/>
    <property type="match status" value="1"/>
</dbReference>
<dbReference type="InterPro" id="IPR000477">
    <property type="entry name" value="RT_dom"/>
</dbReference>
<comment type="caution">
    <text evidence="4">The sequence shown here is derived from an EMBL/GenBank/DDBJ whole genome shotgun (WGS) entry which is preliminary data.</text>
</comment>
<dbReference type="Pfam" id="PF00078">
    <property type="entry name" value="RVT_1"/>
    <property type="match status" value="1"/>
</dbReference>
<dbReference type="GO" id="GO:0003676">
    <property type="term" value="F:nucleic acid binding"/>
    <property type="evidence" value="ECO:0007669"/>
    <property type="project" value="InterPro"/>
</dbReference>